<dbReference type="GO" id="GO:0003824">
    <property type="term" value="F:catalytic activity"/>
    <property type="evidence" value="ECO:0007669"/>
    <property type="project" value="InterPro"/>
</dbReference>
<comment type="cofactor">
    <cofactor evidence="1">
        <name>[4Fe-4S] cluster</name>
        <dbReference type="ChEBI" id="CHEBI:49883"/>
    </cofactor>
</comment>
<dbReference type="Pfam" id="PF04055">
    <property type="entry name" value="Radical_SAM"/>
    <property type="match status" value="1"/>
</dbReference>
<dbReference type="PROSITE" id="PS51918">
    <property type="entry name" value="RADICAL_SAM"/>
    <property type="match status" value="1"/>
</dbReference>
<reference evidence="8" key="1">
    <citation type="submission" date="2020-10" db="EMBL/GenBank/DDBJ databases">
        <authorList>
            <person name="Gilroy R."/>
        </authorList>
    </citation>
    <scope>NUCLEOTIDE SEQUENCE</scope>
    <source>
        <strain evidence="8">CHK176-22527</strain>
    </source>
</reference>
<evidence type="ECO:0000256" key="3">
    <source>
        <dbReference type="ARBA" id="ARBA00022691"/>
    </source>
</evidence>
<keyword evidence="3" id="KW-0949">S-adenosyl-L-methionine</keyword>
<organism evidence="8 9">
    <name type="scientific">Candidatus Allocopromorpha excrementavium</name>
    <dbReference type="NCBI Taxonomy" id="2840741"/>
    <lineage>
        <taxon>Bacteria</taxon>
        <taxon>Bacillati</taxon>
        <taxon>Bacillota</taxon>
        <taxon>Clostridia</taxon>
        <taxon>Eubacteriales</taxon>
        <taxon>Eubacteriaceae</taxon>
        <taxon>Eubacteriaceae incertae sedis</taxon>
        <taxon>Candidatus Allocopromorpha</taxon>
    </lineage>
</organism>
<name>A0A9D1KWP3_9FIRM</name>
<dbReference type="GO" id="GO:0046872">
    <property type="term" value="F:metal ion binding"/>
    <property type="evidence" value="ECO:0007669"/>
    <property type="project" value="UniProtKB-KW"/>
</dbReference>
<evidence type="ECO:0000259" key="7">
    <source>
        <dbReference type="PROSITE" id="PS51918"/>
    </source>
</evidence>
<reference evidence="8" key="2">
    <citation type="journal article" date="2021" name="PeerJ">
        <title>Extensive microbial diversity within the chicken gut microbiome revealed by metagenomics and culture.</title>
        <authorList>
            <person name="Gilroy R."/>
            <person name="Ravi A."/>
            <person name="Getino M."/>
            <person name="Pursley I."/>
            <person name="Horton D.L."/>
            <person name="Alikhan N.F."/>
            <person name="Baker D."/>
            <person name="Gharbi K."/>
            <person name="Hall N."/>
            <person name="Watson M."/>
            <person name="Adriaenssens E.M."/>
            <person name="Foster-Nyarko E."/>
            <person name="Jarju S."/>
            <person name="Secka A."/>
            <person name="Antonio M."/>
            <person name="Oren A."/>
            <person name="Chaudhuri R.R."/>
            <person name="La Ragione R."/>
            <person name="Hildebrand F."/>
            <person name="Pallen M.J."/>
        </authorList>
    </citation>
    <scope>NUCLEOTIDE SEQUENCE</scope>
    <source>
        <strain evidence="8">CHK176-22527</strain>
    </source>
</reference>
<evidence type="ECO:0000256" key="4">
    <source>
        <dbReference type="ARBA" id="ARBA00022723"/>
    </source>
</evidence>
<dbReference type="NCBIfam" id="TIGR02495">
    <property type="entry name" value="NrdG2"/>
    <property type="match status" value="1"/>
</dbReference>
<dbReference type="SFLD" id="SFLDG01094">
    <property type="entry name" value="Uncharacterised_Radical_SAM_Su"/>
    <property type="match status" value="1"/>
</dbReference>
<proteinExistence type="predicted"/>
<evidence type="ECO:0000256" key="6">
    <source>
        <dbReference type="ARBA" id="ARBA00023014"/>
    </source>
</evidence>
<dbReference type="InterPro" id="IPR013785">
    <property type="entry name" value="Aldolase_TIM"/>
</dbReference>
<evidence type="ECO:0000256" key="2">
    <source>
        <dbReference type="ARBA" id="ARBA00022485"/>
    </source>
</evidence>
<dbReference type="Gene3D" id="3.20.20.70">
    <property type="entry name" value="Aldolase class I"/>
    <property type="match status" value="1"/>
</dbReference>
<dbReference type="InterPro" id="IPR058240">
    <property type="entry name" value="rSAM_sf"/>
</dbReference>
<keyword evidence="2" id="KW-0004">4Fe-4S</keyword>
<dbReference type="EMBL" id="DVLX01000105">
    <property type="protein sequence ID" value="HIU00341.1"/>
    <property type="molecule type" value="Genomic_DNA"/>
</dbReference>
<dbReference type="GO" id="GO:0051539">
    <property type="term" value="F:4 iron, 4 sulfur cluster binding"/>
    <property type="evidence" value="ECO:0007669"/>
    <property type="project" value="UniProtKB-KW"/>
</dbReference>
<evidence type="ECO:0000256" key="1">
    <source>
        <dbReference type="ARBA" id="ARBA00001966"/>
    </source>
</evidence>
<gene>
    <name evidence="8" type="ORF">IAD12_08910</name>
</gene>
<evidence type="ECO:0000313" key="9">
    <source>
        <dbReference type="Proteomes" id="UP000824159"/>
    </source>
</evidence>
<keyword evidence="5" id="KW-0408">Iron</keyword>
<accession>A0A9D1KWP3</accession>
<dbReference type="InterPro" id="IPR034457">
    <property type="entry name" value="Organic_radical-activating"/>
</dbReference>
<feature type="domain" description="Radical SAM core" evidence="7">
    <location>
        <begin position="13"/>
        <end position="234"/>
    </location>
</feature>
<dbReference type="SUPFAM" id="SSF102114">
    <property type="entry name" value="Radical SAM enzymes"/>
    <property type="match status" value="1"/>
</dbReference>
<keyword evidence="4" id="KW-0479">Metal-binding</keyword>
<evidence type="ECO:0000313" key="8">
    <source>
        <dbReference type="EMBL" id="HIU00341.1"/>
    </source>
</evidence>
<evidence type="ECO:0000256" key="5">
    <source>
        <dbReference type="ARBA" id="ARBA00023004"/>
    </source>
</evidence>
<dbReference type="InterPro" id="IPR006638">
    <property type="entry name" value="Elp3/MiaA/NifB-like_rSAM"/>
</dbReference>
<keyword evidence="6" id="KW-0411">Iron-sulfur</keyword>
<dbReference type="SFLD" id="SFLDS00029">
    <property type="entry name" value="Radical_SAM"/>
    <property type="match status" value="1"/>
</dbReference>
<comment type="caution">
    <text evidence="8">The sequence shown here is derived from an EMBL/GenBank/DDBJ whole genome shotgun (WGS) entry which is preliminary data.</text>
</comment>
<dbReference type="SMART" id="SM00729">
    <property type="entry name" value="Elp3"/>
    <property type="match status" value="1"/>
</dbReference>
<dbReference type="AlphaFoldDB" id="A0A9D1KWP3"/>
<dbReference type="PANTHER" id="PTHR30352:SF13">
    <property type="entry name" value="GLYCYL-RADICAL ENZYME ACTIVATING ENZYME YJJW-RELATED"/>
    <property type="match status" value="1"/>
</dbReference>
<dbReference type="Proteomes" id="UP000824159">
    <property type="component" value="Unassembled WGS sequence"/>
</dbReference>
<dbReference type="CDD" id="cd01335">
    <property type="entry name" value="Radical_SAM"/>
    <property type="match status" value="1"/>
</dbReference>
<sequence>MKIAGLQKLTLLDFPGKVACTVFTNGCNYRCPYCHNASLVLTGNTQSADAYLDMEEITDFLEKRKGIIDGVVITGGEPTIQRGLEYMLEKIRKYDVSIKLDTNGSNPEVLRRLIAKNFIDYIAMDIKNSPSKYGKTAGLSAIDLDSIKESVKIVMESGKDYEFRTTLVKGIHEIEDIEDIAKWISGAEKYFLQQFKDSGDLIKPYGLASFSTEEMNDYADAARQFVETVQLRGI</sequence>
<protein>
    <submittedName>
        <fullName evidence="8">Anaerobic ribonucleoside-triphosphate reductase activating protein</fullName>
    </submittedName>
</protein>
<dbReference type="PANTHER" id="PTHR30352">
    <property type="entry name" value="PYRUVATE FORMATE-LYASE-ACTIVATING ENZYME"/>
    <property type="match status" value="1"/>
</dbReference>
<dbReference type="InterPro" id="IPR012840">
    <property type="entry name" value="NrdG2"/>
</dbReference>
<dbReference type="InterPro" id="IPR007197">
    <property type="entry name" value="rSAM"/>
</dbReference>